<evidence type="ECO:0000313" key="1">
    <source>
        <dbReference type="EMBL" id="MBB5696475.1"/>
    </source>
</evidence>
<keyword evidence="2" id="KW-1185">Reference proteome</keyword>
<name>A0A840Y6W0_9PROT</name>
<dbReference type="AlphaFoldDB" id="A0A840Y6W0"/>
<reference evidence="1 2" key="1">
    <citation type="submission" date="2020-08" db="EMBL/GenBank/DDBJ databases">
        <title>Genomic Encyclopedia of Type Strains, Phase IV (KMG-IV): sequencing the most valuable type-strain genomes for metagenomic binning, comparative biology and taxonomic classification.</title>
        <authorList>
            <person name="Goeker M."/>
        </authorList>
    </citation>
    <scope>NUCLEOTIDE SEQUENCE [LARGE SCALE GENOMIC DNA]</scope>
    <source>
        <strain evidence="1 2">DSM 25622</strain>
    </source>
</reference>
<organism evidence="1 2">
    <name type="scientific">Muricoccus pecuniae</name>
    <dbReference type="NCBI Taxonomy" id="693023"/>
    <lineage>
        <taxon>Bacteria</taxon>
        <taxon>Pseudomonadati</taxon>
        <taxon>Pseudomonadota</taxon>
        <taxon>Alphaproteobacteria</taxon>
        <taxon>Acetobacterales</taxon>
        <taxon>Roseomonadaceae</taxon>
        <taxon>Muricoccus</taxon>
    </lineage>
</organism>
<dbReference type="Proteomes" id="UP000580654">
    <property type="component" value="Unassembled WGS sequence"/>
</dbReference>
<protein>
    <submittedName>
        <fullName evidence="1">Uncharacterized protein</fullName>
    </submittedName>
</protein>
<sequence>MANIAADERETHRGQFQSALYAMANRHKLTLMVTLAYNRETPPEVVERDLSHFLGRMDRELLGSGWAKKPSERRTRHFSVLEHPRTNAHIHMLVSPADGQWIKFGGLAEALWKGVVASGSVRVEPISSLTGALGYVTKFISPERADRLILAPFHV</sequence>
<dbReference type="EMBL" id="JACIJD010000045">
    <property type="protein sequence ID" value="MBB5696475.1"/>
    <property type="molecule type" value="Genomic_DNA"/>
</dbReference>
<dbReference type="RefSeq" id="WP_184521846.1">
    <property type="nucleotide sequence ID" value="NZ_JACIJD010000045.1"/>
</dbReference>
<gene>
    <name evidence="1" type="ORF">FHS87_004546</name>
</gene>
<comment type="caution">
    <text evidence="1">The sequence shown here is derived from an EMBL/GenBank/DDBJ whole genome shotgun (WGS) entry which is preliminary data.</text>
</comment>
<evidence type="ECO:0000313" key="2">
    <source>
        <dbReference type="Proteomes" id="UP000580654"/>
    </source>
</evidence>
<proteinExistence type="predicted"/>
<accession>A0A840Y6W0</accession>